<organism evidence="3 4">
    <name type="scientific">Methylomarinovum caldicuralii</name>
    <dbReference type="NCBI Taxonomy" id="438856"/>
    <lineage>
        <taxon>Bacteria</taxon>
        <taxon>Pseudomonadati</taxon>
        <taxon>Pseudomonadota</taxon>
        <taxon>Gammaproteobacteria</taxon>
        <taxon>Methylococcales</taxon>
        <taxon>Methylothermaceae</taxon>
        <taxon>Methylomarinovum</taxon>
    </lineage>
</organism>
<reference evidence="4" key="1">
    <citation type="journal article" date="2024" name="Int. J. Syst. Evol. Microbiol.">
        <title>Methylomarinovum tepidoasis sp. nov., a moderately thermophilic methanotroph of the family Methylothermaceae isolated from a deep-sea hydrothermal field.</title>
        <authorList>
            <person name="Hirayama H."/>
            <person name="Takaki Y."/>
            <person name="Abe M."/>
            <person name="Miyazaki M."/>
            <person name="Uematsu K."/>
            <person name="Matsui Y."/>
            <person name="Takai K."/>
        </authorList>
    </citation>
    <scope>NUCLEOTIDE SEQUENCE [LARGE SCALE GENOMIC DNA]</scope>
    <source>
        <strain evidence="4">IT-9</strain>
    </source>
</reference>
<dbReference type="KEGG" id="mcau:MIT9_P1007"/>
<keyword evidence="2" id="KW-0732">Signal</keyword>
<sequence length="140" mass="16087">MIRYMLFTLMAQLAACAGTPESQPPTQAKAEPAKQWNPSTLQEETKQTAMAASRDYFGCIQDELMHYRYRGGDSRYETQALLRRCEKRLQPIRTAFDAEGVDPRITRRYLKRKRTQAARFVLRNLMAVEAQARAARQAGE</sequence>
<dbReference type="EMBL" id="AP024714">
    <property type="protein sequence ID" value="BCX81429.1"/>
    <property type="molecule type" value="Genomic_DNA"/>
</dbReference>
<name>A0AAU9C2S3_9GAMM</name>
<evidence type="ECO:0000256" key="2">
    <source>
        <dbReference type="SAM" id="SignalP"/>
    </source>
</evidence>
<gene>
    <name evidence="3" type="ORF">MIT9_P1007</name>
</gene>
<dbReference type="RefSeq" id="WP_317706356.1">
    <property type="nucleotide sequence ID" value="NZ_AP024714.1"/>
</dbReference>
<feature type="chain" id="PRO_5043314088" description="Lipoprotein" evidence="2">
    <location>
        <begin position="18"/>
        <end position="140"/>
    </location>
</feature>
<feature type="signal peptide" evidence="2">
    <location>
        <begin position="1"/>
        <end position="17"/>
    </location>
</feature>
<evidence type="ECO:0000313" key="4">
    <source>
        <dbReference type="Proteomes" id="UP001321825"/>
    </source>
</evidence>
<proteinExistence type="predicted"/>
<dbReference type="AlphaFoldDB" id="A0AAU9C2S3"/>
<evidence type="ECO:0000313" key="3">
    <source>
        <dbReference type="EMBL" id="BCX81429.1"/>
    </source>
</evidence>
<feature type="region of interest" description="Disordered" evidence="1">
    <location>
        <begin position="19"/>
        <end position="44"/>
    </location>
</feature>
<accession>A0AAU9C2S3</accession>
<evidence type="ECO:0008006" key="5">
    <source>
        <dbReference type="Google" id="ProtNLM"/>
    </source>
</evidence>
<keyword evidence="4" id="KW-1185">Reference proteome</keyword>
<dbReference type="Proteomes" id="UP001321825">
    <property type="component" value="Chromosome"/>
</dbReference>
<evidence type="ECO:0000256" key="1">
    <source>
        <dbReference type="SAM" id="MobiDB-lite"/>
    </source>
</evidence>
<protein>
    <recommendedName>
        <fullName evidence="5">Lipoprotein</fullName>
    </recommendedName>
</protein>